<sequence>MWRHAYNIRWTVIDQHLCIKACFGTYNFALQPFGGDDGVEDVLAQMEGYFAANGWPFILGDVEKFMLDILENWRPGYFTFTADRDNFDYVYNRQDLAELKGRKYHGKKNHINSFIRMYPDYQYYPLTDEWVGHCIINIFEWCAQKGCDEDPMLLNEKQAIIEVLQNYQALNLTGALITVNNKVEAFTFGEQLNDDTAVIHVEKASPDIRGIYPLINQKFCRHAWQSVSYINREEDMGVPGLRKAKESYYPAKMTEKYTVKIK</sequence>
<dbReference type="InterPro" id="IPR016732">
    <property type="entry name" value="UCP018688"/>
</dbReference>
<feature type="domain" description="Phosphatidylglycerol lysyltransferase C-terminal" evidence="1">
    <location>
        <begin position="1"/>
        <end position="259"/>
    </location>
</feature>
<dbReference type="AlphaFoldDB" id="A0A348AJF4"/>
<dbReference type="Proteomes" id="UP000276437">
    <property type="component" value="Chromosome"/>
</dbReference>
<dbReference type="EMBL" id="AP018449">
    <property type="protein sequence ID" value="BBB91202.1"/>
    <property type="molecule type" value="Genomic_DNA"/>
</dbReference>
<organism evidence="2 3">
    <name type="scientific">Methylomusa anaerophila</name>
    <dbReference type="NCBI Taxonomy" id="1930071"/>
    <lineage>
        <taxon>Bacteria</taxon>
        <taxon>Bacillati</taxon>
        <taxon>Bacillota</taxon>
        <taxon>Negativicutes</taxon>
        <taxon>Selenomonadales</taxon>
        <taxon>Sporomusaceae</taxon>
        <taxon>Methylomusa</taxon>
    </lineage>
</organism>
<evidence type="ECO:0000313" key="3">
    <source>
        <dbReference type="Proteomes" id="UP000276437"/>
    </source>
</evidence>
<protein>
    <recommendedName>
        <fullName evidence="1">Phosphatidylglycerol lysyltransferase C-terminal domain-containing protein</fullName>
    </recommendedName>
</protein>
<dbReference type="PIRSF" id="PIRSF018688">
    <property type="entry name" value="UCP018688"/>
    <property type="match status" value="1"/>
</dbReference>
<proteinExistence type="predicted"/>
<keyword evidence="3" id="KW-1185">Reference proteome</keyword>
<accession>A0A348AJF4</accession>
<dbReference type="InterPro" id="IPR024320">
    <property type="entry name" value="LPG_synthase_C"/>
</dbReference>
<dbReference type="PANTHER" id="PTHR41373:SF1">
    <property type="entry name" value="PHOSPHATIDYLGLYCEROL LYSYLTRANSFERASE C-TERMINAL DOMAIN-CONTAINING PROTEIN"/>
    <property type="match status" value="1"/>
</dbReference>
<dbReference type="PANTHER" id="PTHR41373">
    <property type="entry name" value="DUF2156 DOMAIN-CONTAINING PROTEIN"/>
    <property type="match status" value="1"/>
</dbReference>
<dbReference type="Gene3D" id="3.40.630.30">
    <property type="match status" value="1"/>
</dbReference>
<evidence type="ECO:0000313" key="2">
    <source>
        <dbReference type="EMBL" id="BBB91202.1"/>
    </source>
</evidence>
<gene>
    <name evidence="2" type="ORF">MAMMFC1_01873</name>
</gene>
<reference evidence="2 3" key="1">
    <citation type="journal article" date="2018" name="Int. J. Syst. Evol. Microbiol.">
        <title>Methylomusa anaerophila gen. nov., sp. nov., an anaerobic methanol-utilizing bacterium isolated from a microbial fuel cell.</title>
        <authorList>
            <person name="Amano N."/>
            <person name="Yamamuro A."/>
            <person name="Miyahara M."/>
            <person name="Kouzuma A."/>
            <person name="Abe T."/>
            <person name="Watanabe K."/>
        </authorList>
    </citation>
    <scope>NUCLEOTIDE SEQUENCE [LARGE SCALE GENOMIC DNA]</scope>
    <source>
        <strain evidence="2 3">MMFC1</strain>
    </source>
</reference>
<dbReference type="SUPFAM" id="SSF55729">
    <property type="entry name" value="Acyl-CoA N-acyltransferases (Nat)"/>
    <property type="match status" value="2"/>
</dbReference>
<dbReference type="InterPro" id="IPR016181">
    <property type="entry name" value="Acyl_CoA_acyltransferase"/>
</dbReference>
<evidence type="ECO:0000259" key="1">
    <source>
        <dbReference type="Pfam" id="PF09924"/>
    </source>
</evidence>
<dbReference type="Pfam" id="PF09924">
    <property type="entry name" value="LPG_synthase_C"/>
    <property type="match status" value="1"/>
</dbReference>
<name>A0A348AJF4_9FIRM</name>
<dbReference type="KEGG" id="mana:MAMMFC1_01873"/>